<gene>
    <name evidence="9" type="ORF">F5985_12435</name>
</gene>
<dbReference type="PANTHER" id="PTHR13620:SF109">
    <property type="entry name" value="3'-5' EXONUCLEASE"/>
    <property type="match status" value="1"/>
</dbReference>
<dbReference type="InterPro" id="IPR002562">
    <property type="entry name" value="3'-5'_exonuclease_dom"/>
</dbReference>
<comment type="caution">
    <text evidence="9">The sequence shown here is derived from an EMBL/GenBank/DDBJ whole genome shotgun (WGS) entry which is preliminary data.</text>
</comment>
<organism evidence="9 10">
    <name type="scientific">Malikia spinosa</name>
    <dbReference type="NCBI Taxonomy" id="86180"/>
    <lineage>
        <taxon>Bacteria</taxon>
        <taxon>Pseudomonadati</taxon>
        <taxon>Pseudomonadota</taxon>
        <taxon>Betaproteobacteria</taxon>
        <taxon>Burkholderiales</taxon>
        <taxon>Comamonadaceae</taxon>
        <taxon>Malikia</taxon>
    </lineage>
</organism>
<keyword evidence="3" id="KW-0378">Hydrolase</keyword>
<dbReference type="AlphaFoldDB" id="A0A7C9N9F1"/>
<dbReference type="GO" id="GO:0006139">
    <property type="term" value="P:nucleobase-containing compound metabolic process"/>
    <property type="evidence" value="ECO:0007669"/>
    <property type="project" value="InterPro"/>
</dbReference>
<evidence type="ECO:0000256" key="3">
    <source>
        <dbReference type="ARBA" id="ARBA00022801"/>
    </source>
</evidence>
<evidence type="ECO:0000256" key="7">
    <source>
        <dbReference type="ARBA" id="ARBA00042761"/>
    </source>
</evidence>
<keyword evidence="2" id="KW-0479">Metal-binding</keyword>
<keyword evidence="4 9" id="KW-0269">Exonuclease</keyword>
<evidence type="ECO:0000259" key="8">
    <source>
        <dbReference type="SMART" id="SM00474"/>
    </source>
</evidence>
<dbReference type="Gene3D" id="3.30.420.10">
    <property type="entry name" value="Ribonuclease H-like superfamily/Ribonuclease H"/>
    <property type="match status" value="1"/>
</dbReference>
<feature type="domain" description="3'-5' exonuclease" evidence="8">
    <location>
        <begin position="27"/>
        <end position="200"/>
    </location>
</feature>
<dbReference type="InterPro" id="IPR036397">
    <property type="entry name" value="RNaseH_sf"/>
</dbReference>
<evidence type="ECO:0000313" key="10">
    <source>
        <dbReference type="Proteomes" id="UP000481947"/>
    </source>
</evidence>
<evidence type="ECO:0000256" key="2">
    <source>
        <dbReference type="ARBA" id="ARBA00022723"/>
    </source>
</evidence>
<evidence type="ECO:0000256" key="1">
    <source>
        <dbReference type="ARBA" id="ARBA00022722"/>
    </source>
</evidence>
<protein>
    <recommendedName>
        <fullName evidence="6">3'-5' exonuclease</fullName>
    </recommendedName>
    <alternativeName>
        <fullName evidence="7">Werner Syndrome-like exonuclease</fullName>
    </alternativeName>
</protein>
<dbReference type="GO" id="GO:0008408">
    <property type="term" value="F:3'-5' exonuclease activity"/>
    <property type="evidence" value="ECO:0007669"/>
    <property type="project" value="InterPro"/>
</dbReference>
<proteinExistence type="predicted"/>
<dbReference type="InterPro" id="IPR012337">
    <property type="entry name" value="RNaseH-like_sf"/>
</dbReference>
<dbReference type="InterPro" id="IPR051132">
    <property type="entry name" value="3-5_Exonuclease_domain"/>
</dbReference>
<dbReference type="EMBL" id="VYSB01000013">
    <property type="protein sequence ID" value="MYZ52922.1"/>
    <property type="molecule type" value="Genomic_DNA"/>
</dbReference>
<evidence type="ECO:0000313" key="9">
    <source>
        <dbReference type="EMBL" id="MYZ52922.1"/>
    </source>
</evidence>
<dbReference type="GO" id="GO:0046872">
    <property type="term" value="F:metal ion binding"/>
    <property type="evidence" value="ECO:0007669"/>
    <property type="project" value="UniProtKB-KW"/>
</dbReference>
<dbReference type="GO" id="GO:0003676">
    <property type="term" value="F:nucleic acid binding"/>
    <property type="evidence" value="ECO:0007669"/>
    <property type="project" value="InterPro"/>
</dbReference>
<dbReference type="PANTHER" id="PTHR13620">
    <property type="entry name" value="3-5 EXONUCLEASE"/>
    <property type="match status" value="1"/>
</dbReference>
<evidence type="ECO:0000256" key="5">
    <source>
        <dbReference type="ARBA" id="ARBA00022842"/>
    </source>
</evidence>
<name>A0A7C9N9F1_9BURK</name>
<dbReference type="Pfam" id="PF01612">
    <property type="entry name" value="DNA_pol_A_exo1"/>
    <property type="match status" value="1"/>
</dbReference>
<dbReference type="RefSeq" id="WP_161125633.1">
    <property type="nucleotide sequence ID" value="NZ_VYSB01000013.1"/>
</dbReference>
<sequence>MQSRPHPPSKEQIDLLAPFDRLGLERIELISTPVQAQRAASSLRASSAWGFDTESKPTFSVGEASDGPHVVQLATLEQAWVFQLHDPDCLAEVAALLAWPGAVKAGFGLGDDRKRIQSKLGIEPVRVHELGHDFRQRGYRQQIGVKSAVALLFERRFAKSKKAATSNWSRLDLSESQLLYAANDAWAALRCYHALLPQPR</sequence>
<dbReference type="CDD" id="cd06141">
    <property type="entry name" value="WRN_exo"/>
    <property type="match status" value="1"/>
</dbReference>
<accession>A0A7C9N9F1</accession>
<dbReference type="SMART" id="SM00474">
    <property type="entry name" value="35EXOc"/>
    <property type="match status" value="1"/>
</dbReference>
<dbReference type="Proteomes" id="UP000481947">
    <property type="component" value="Unassembled WGS sequence"/>
</dbReference>
<reference evidence="9 10" key="1">
    <citation type="submission" date="2019-09" db="EMBL/GenBank/DDBJ databases">
        <title>Identification of Malikia spinosa a prominent benzene-, toluene-, and ethylbenzene-degrading bacterium: enrichment, isolation and whole genome sequencing.</title>
        <authorList>
            <person name="Tancsics A."/>
            <person name="Revesz F."/>
            <person name="Kriszt B."/>
        </authorList>
    </citation>
    <scope>NUCLEOTIDE SEQUENCE [LARGE SCALE GENOMIC DNA]</scope>
    <source>
        <strain evidence="9 10">AB6</strain>
    </source>
</reference>
<evidence type="ECO:0000256" key="4">
    <source>
        <dbReference type="ARBA" id="ARBA00022839"/>
    </source>
</evidence>
<keyword evidence="5" id="KW-0460">Magnesium</keyword>
<evidence type="ECO:0000256" key="6">
    <source>
        <dbReference type="ARBA" id="ARBA00040531"/>
    </source>
</evidence>
<keyword evidence="1" id="KW-0540">Nuclease</keyword>
<dbReference type="SUPFAM" id="SSF53098">
    <property type="entry name" value="Ribonuclease H-like"/>
    <property type="match status" value="1"/>
</dbReference>